<keyword evidence="5" id="KW-1185">Reference proteome</keyword>
<evidence type="ECO:0000313" key="4">
    <source>
        <dbReference type="EMBL" id="MCH7413366.1"/>
    </source>
</evidence>
<dbReference type="NCBIfam" id="TIGR04183">
    <property type="entry name" value="Por_Secre_tail"/>
    <property type="match status" value="1"/>
</dbReference>
<feature type="domain" description="Secretion system C-terminal sorting" evidence="3">
    <location>
        <begin position="895"/>
        <end position="965"/>
    </location>
</feature>
<reference evidence="4" key="1">
    <citation type="submission" date="2022-03" db="EMBL/GenBank/DDBJ databases">
        <title>De novo assembled genomes of Belliella spp. (Cyclobacteriaceae) strains.</title>
        <authorList>
            <person name="Szabo A."/>
            <person name="Korponai K."/>
            <person name="Felfoldi T."/>
        </authorList>
    </citation>
    <scope>NUCLEOTIDE SEQUENCE</scope>
    <source>
        <strain evidence="4">DSM 111903</strain>
    </source>
</reference>
<dbReference type="Pfam" id="PF01345">
    <property type="entry name" value="DUF11"/>
    <property type="match status" value="1"/>
</dbReference>
<accession>A0ABS9VAA4</accession>
<name>A0ABS9VAA4_9BACT</name>
<sequence length="967" mass="107712">MEASVFTYSCFSHNRYVKIFAVVLFFIVSLGTQVRETKAEGSGDWGTATNRQSMLWVPASTGVQGYGTRGSMMIPSGVNGYNPGHRLYVYVKQGETVFWGFRRGGSTGNIRVKWFYDPTSTGFFPEGTSVTRRVERTSIDYDASSAGGITGRPESGLAAEQGPRQVTGNGYTGHSFTNNTGADRAFWVEISNLDNSIIAAGFNINFWDITVASGVSPTYTEHKGRVYCRYWSVSNSRANISVNNLTILNKGQADAYSFHEDFGFFVPIDNTYTVSTDDYFVKRIKFPGSSGGWTNFFANQDGPRSNLSYEENRKSIETPSQNNFQYPLFINDPDPSIWQTTAPPTATLDIVYSEKAAPSTGGEANVNISIDLPAIVDILIDINGNGEFDSNEDVILSQIYESPGNYTIYWNGEDANGIELPSGGEVNFIASVAFFPVHFPIYDLEQCLGIYVDNVRPGDPGRDFIFWDDSLIPRTGFTPSDSPQSIEVNVTGVESPDHIWWATGDNGFSNNKTINTWTASFYRVVRRSSGFTFLSISGNVFEDLNALQDNAVNGTGVNIPDFYAVLVNDQNIVVSFATIQSDGTYTINDVPNGTFDIFLTTAIPTLGELAPEQILPLYYESTGEFIGTGEGSDGTVDGYLRSIVINNASLTNANFGIRPINYDLAAIKLVKEEDIKPKIGDEITFIITVENLEYSSIGEVFLDEFMPSGFQYLRHSVSKGAFDSQSIPMRWDIGELEYRETATLEITVLILQIIGANIYNNTVRVYSQSGIPEDNLDNNESSIDTEPFINLPVDWLSFEGKITETNQALLKWSTAKERDSEKFIIQRSKNANSWINLGSVAAQGDTDEVSSYEFVDEQPMAGNNYYRLEQVDFDGKTNLSKVIRVDFNPSWSVKVYPNPFTDEIFIQTKNLGEIYVSMTDNYGRTIFSNSSNMENYSFRLDTKNLQNGLYYLKINRNGENYVYKLKK</sequence>
<organism evidence="4 5">
    <name type="scientific">Belliella alkalica</name>
    <dbReference type="NCBI Taxonomy" id="1730871"/>
    <lineage>
        <taxon>Bacteria</taxon>
        <taxon>Pseudomonadati</taxon>
        <taxon>Bacteroidota</taxon>
        <taxon>Cytophagia</taxon>
        <taxon>Cytophagales</taxon>
        <taxon>Cyclobacteriaceae</taxon>
        <taxon>Belliella</taxon>
    </lineage>
</organism>
<dbReference type="Proteomes" id="UP001165430">
    <property type="component" value="Unassembled WGS sequence"/>
</dbReference>
<evidence type="ECO:0000256" key="1">
    <source>
        <dbReference type="SAM" id="MobiDB-lite"/>
    </source>
</evidence>
<proteinExistence type="predicted"/>
<dbReference type="EMBL" id="JAKZGO010000005">
    <property type="protein sequence ID" value="MCH7413366.1"/>
    <property type="molecule type" value="Genomic_DNA"/>
</dbReference>
<gene>
    <name evidence="4" type="ORF">MM213_07720</name>
</gene>
<feature type="region of interest" description="Disordered" evidence="1">
    <location>
        <begin position="144"/>
        <end position="163"/>
    </location>
</feature>
<protein>
    <submittedName>
        <fullName evidence="4">T9SS type A sorting domain-containing protein</fullName>
    </submittedName>
</protein>
<evidence type="ECO:0000259" key="3">
    <source>
        <dbReference type="Pfam" id="PF18962"/>
    </source>
</evidence>
<dbReference type="NCBIfam" id="TIGR01451">
    <property type="entry name" value="B_ant_repeat"/>
    <property type="match status" value="1"/>
</dbReference>
<dbReference type="InterPro" id="IPR047589">
    <property type="entry name" value="DUF11_rpt"/>
</dbReference>
<evidence type="ECO:0000259" key="2">
    <source>
        <dbReference type="Pfam" id="PF01345"/>
    </source>
</evidence>
<dbReference type="Gene3D" id="2.60.40.10">
    <property type="entry name" value="Immunoglobulins"/>
    <property type="match status" value="1"/>
</dbReference>
<feature type="domain" description="DUF11" evidence="2">
    <location>
        <begin position="663"/>
        <end position="783"/>
    </location>
</feature>
<dbReference type="InterPro" id="IPR001434">
    <property type="entry name" value="OmcB-like_DUF11"/>
</dbReference>
<dbReference type="InterPro" id="IPR026444">
    <property type="entry name" value="Secre_tail"/>
</dbReference>
<comment type="caution">
    <text evidence="4">The sequence shown here is derived from an EMBL/GenBank/DDBJ whole genome shotgun (WGS) entry which is preliminary data.</text>
</comment>
<dbReference type="Pfam" id="PF18962">
    <property type="entry name" value="Por_Secre_tail"/>
    <property type="match status" value="1"/>
</dbReference>
<evidence type="ECO:0000313" key="5">
    <source>
        <dbReference type="Proteomes" id="UP001165430"/>
    </source>
</evidence>
<dbReference type="RefSeq" id="WP_241411071.1">
    <property type="nucleotide sequence ID" value="NZ_JAKZGO010000005.1"/>
</dbReference>
<dbReference type="InterPro" id="IPR013783">
    <property type="entry name" value="Ig-like_fold"/>
</dbReference>